<dbReference type="OrthoDB" id="7064824at2"/>
<sequence length="400" mass="44827">MQKLINSLSDHRVPISYSRDDWKQATIENFSPYFRRPTQLQKNIDSFIAELRNLARIARDPDYLSLLRWSLSLYRKVLRVDRAGAYRALLESFDGLGASDAHWLHMFQTTSSLEAGAAARDVIFQIFETIGGIAEGCFKPQLQILYSFAVRDVTGTWPVRVTSLDFGALVGGFPESHRTTAALLLRDPDLDLTVNQWRNISAHKSYRLIGPKTIRVTFGKGTVQSRQFGLNRLRAACRWVQKAHHALRLANTIIFIEHAEEILALGPPKIERSLASSIMQIAHDLSTVGYETISWKEHKKVGTLLIRDTFDRPPTEALIHASQQLVALSIGVLFDVSKVTCISKTAIQLQLPDGKIFGTAMVLVATADAFSLGKINLRKYMDQIEWNFPGKDLCGCSNSA</sequence>
<evidence type="ECO:0000313" key="2">
    <source>
        <dbReference type="Proteomes" id="UP000184339"/>
    </source>
</evidence>
<keyword evidence="2" id="KW-1185">Reference proteome</keyword>
<reference evidence="2" key="1">
    <citation type="submission" date="2016-11" db="EMBL/GenBank/DDBJ databases">
        <authorList>
            <person name="Varghese N."/>
            <person name="Submissions S."/>
        </authorList>
    </citation>
    <scope>NUCLEOTIDE SEQUENCE [LARGE SCALE GENOMIC DNA]</scope>
    <source>
        <strain evidence="2">Sac-22</strain>
    </source>
</reference>
<evidence type="ECO:0000313" key="1">
    <source>
        <dbReference type="EMBL" id="SHN43030.1"/>
    </source>
</evidence>
<protein>
    <submittedName>
        <fullName evidence="1">Uncharacterized protein</fullName>
    </submittedName>
</protein>
<dbReference type="EMBL" id="FRCX01000015">
    <property type="protein sequence ID" value="SHN43030.1"/>
    <property type="molecule type" value="Genomic_DNA"/>
</dbReference>
<accession>A0A1M7RA54</accession>
<dbReference type="AlphaFoldDB" id="A0A1M7RA54"/>
<proteinExistence type="predicted"/>
<gene>
    <name evidence="1" type="ORF">SAMN05192549_115160</name>
</gene>
<dbReference type="STRING" id="551987.SAMN05192549_115160"/>
<organism evidence="1 2">
    <name type="scientific">Duganella sacchari</name>
    <dbReference type="NCBI Taxonomy" id="551987"/>
    <lineage>
        <taxon>Bacteria</taxon>
        <taxon>Pseudomonadati</taxon>
        <taxon>Pseudomonadota</taxon>
        <taxon>Betaproteobacteria</taxon>
        <taxon>Burkholderiales</taxon>
        <taxon>Oxalobacteraceae</taxon>
        <taxon>Telluria group</taxon>
        <taxon>Duganella</taxon>
    </lineage>
</organism>
<name>A0A1M7RA54_9BURK</name>
<dbReference type="RefSeq" id="WP_139260699.1">
    <property type="nucleotide sequence ID" value="NZ_FRCX01000015.1"/>
</dbReference>
<dbReference type="Proteomes" id="UP000184339">
    <property type="component" value="Unassembled WGS sequence"/>
</dbReference>